<sequence length="67" mass="7301">MLRLPTRLLQGPLRCQVVPKMHVSAKAARNPTSPTEQAVGLSLLFVSFLTPAGWVLAHLESYKKSSA</sequence>
<dbReference type="SUPFAM" id="SSF81431">
    <property type="entry name" value="Mitochondrial cytochrome c oxidase subunit VIIIb (aka IX)"/>
    <property type="match status" value="1"/>
</dbReference>
<proteinExistence type="inferred from homology"/>
<dbReference type="InterPro" id="IPR003205">
    <property type="entry name" value="Cyt_c_oxidase_su8"/>
</dbReference>
<reference evidence="13" key="1">
    <citation type="submission" date="2012-07" db="EMBL/GenBank/DDBJ databases">
        <title>Genome of the Chinese tree shrew, a rising model animal genetically related to primates.</title>
        <authorList>
            <person name="Zhang G."/>
            <person name="Fan Y."/>
            <person name="Yao Y."/>
            <person name="Huang Z."/>
        </authorList>
    </citation>
    <scope>NUCLEOTIDE SEQUENCE [LARGE SCALE GENOMIC DNA]</scope>
</reference>
<comment type="pathway">
    <text evidence="2 11">Energy metabolism; oxidative phosphorylation.</text>
</comment>
<organism evidence="12 13">
    <name type="scientific">Tupaia chinensis</name>
    <name type="common">Chinese tree shrew</name>
    <name type="synonym">Tupaia belangeri chinensis</name>
    <dbReference type="NCBI Taxonomy" id="246437"/>
    <lineage>
        <taxon>Eukaryota</taxon>
        <taxon>Metazoa</taxon>
        <taxon>Chordata</taxon>
        <taxon>Craniata</taxon>
        <taxon>Vertebrata</taxon>
        <taxon>Euteleostomi</taxon>
        <taxon>Mammalia</taxon>
        <taxon>Eutheria</taxon>
        <taxon>Euarchontoglires</taxon>
        <taxon>Scandentia</taxon>
        <taxon>Tupaiidae</taxon>
        <taxon>Tupaia</taxon>
    </lineage>
</organism>
<dbReference type="PANTHER" id="PTHR16717">
    <property type="entry name" value="CYTOCHROME C OXIDASE POLYPEPTIDE VIII"/>
    <property type="match status" value="1"/>
</dbReference>
<keyword evidence="7 11" id="KW-0809">Transit peptide</keyword>
<dbReference type="InterPro" id="IPR036548">
    <property type="entry name" value="Cyt_c_oxidase_su8_sf"/>
</dbReference>
<evidence type="ECO:0000256" key="10">
    <source>
        <dbReference type="ARBA" id="ARBA00023136"/>
    </source>
</evidence>
<evidence type="ECO:0000256" key="11">
    <source>
        <dbReference type="RuleBase" id="RU368101"/>
    </source>
</evidence>
<dbReference type="FunFam" id="4.10.81.10:FF:000001">
    <property type="entry name" value="Cytochrome c oxidase subunit 8B, mitochondrial"/>
    <property type="match status" value="1"/>
</dbReference>
<dbReference type="eggNOG" id="ENOG502SB3F">
    <property type="taxonomic scope" value="Eukaryota"/>
</dbReference>
<dbReference type="PANTHER" id="PTHR16717:SF4">
    <property type="entry name" value="CYTOCHROME C OXIDASE SUBUNIT 8B, MITOCHONDRIAL"/>
    <property type="match status" value="1"/>
</dbReference>
<comment type="subcellular location">
    <subcellularLocation>
        <location evidence="1 11">Mitochondrion inner membrane</location>
        <topology evidence="1 11">Single-pass membrane protein</topology>
    </subcellularLocation>
</comment>
<keyword evidence="6 11" id="KW-0999">Mitochondrion inner membrane</keyword>
<evidence type="ECO:0000256" key="8">
    <source>
        <dbReference type="ARBA" id="ARBA00022989"/>
    </source>
</evidence>
<dbReference type="GO" id="GO:0006123">
    <property type="term" value="P:mitochondrial electron transport, cytochrome c to oxygen"/>
    <property type="evidence" value="ECO:0007669"/>
    <property type="project" value="UniProtKB-UniRule"/>
</dbReference>
<evidence type="ECO:0000256" key="6">
    <source>
        <dbReference type="ARBA" id="ARBA00022792"/>
    </source>
</evidence>
<keyword evidence="13" id="KW-1185">Reference proteome</keyword>
<accession>L8YCD9</accession>
<evidence type="ECO:0000256" key="7">
    <source>
        <dbReference type="ARBA" id="ARBA00022946"/>
    </source>
</evidence>
<keyword evidence="5" id="KW-0812">Transmembrane</keyword>
<evidence type="ECO:0000256" key="9">
    <source>
        <dbReference type="ARBA" id="ARBA00023128"/>
    </source>
</evidence>
<dbReference type="EMBL" id="KB364419">
    <property type="protein sequence ID" value="ELV12630.1"/>
    <property type="molecule type" value="Genomic_DNA"/>
</dbReference>
<evidence type="ECO:0000313" key="13">
    <source>
        <dbReference type="Proteomes" id="UP000011518"/>
    </source>
</evidence>
<dbReference type="STRING" id="246437.L8YCD9"/>
<comment type="similarity">
    <text evidence="3 11">Belongs to the cytochrome c oxidase VIII family.</text>
</comment>
<dbReference type="OrthoDB" id="8931496at2759"/>
<evidence type="ECO:0000256" key="3">
    <source>
        <dbReference type="ARBA" id="ARBA00010117"/>
    </source>
</evidence>
<evidence type="ECO:0000313" key="12">
    <source>
        <dbReference type="EMBL" id="ELV12630.1"/>
    </source>
</evidence>
<dbReference type="GO" id="GO:0005743">
    <property type="term" value="C:mitochondrial inner membrane"/>
    <property type="evidence" value="ECO:0007669"/>
    <property type="project" value="UniProtKB-SubCell"/>
</dbReference>
<dbReference type="Pfam" id="PF02285">
    <property type="entry name" value="COX8"/>
    <property type="match status" value="1"/>
</dbReference>
<dbReference type="Proteomes" id="UP000011518">
    <property type="component" value="Unassembled WGS sequence"/>
</dbReference>
<evidence type="ECO:0000256" key="2">
    <source>
        <dbReference type="ARBA" id="ARBA00004673"/>
    </source>
</evidence>
<keyword evidence="9 11" id="KW-0496">Mitochondrion</keyword>
<protein>
    <recommendedName>
        <fullName evidence="11">Cytochrome c oxidase subunit 8</fullName>
    </recommendedName>
    <alternativeName>
        <fullName evidence="11">Cytochrome c oxidase polypeptide VIII</fullName>
    </alternativeName>
</protein>
<gene>
    <name evidence="12" type="ORF">TREES_T100004727</name>
</gene>
<comment type="subunit">
    <text evidence="4 11">Component of the cytochrome c oxidase (complex IV, CIV), a multisubunit enzyme composed of 14 subunits. The complex is composed of a catalytic core of 3 subunits MT-CO1, MT-CO2 and MT-CO3, encoded in the mitochondrial DNA, and 11 supernumerary subunits COX4I, COX5A, COX5B, COX6A, COX6B, COX6C, COX7A, COX7B, COX7C, COX8 and NDUFA4, which are encoded in the nuclear genome. The complex exists as a monomer or a dimer and forms supercomplexes (SCs) in the inner mitochondrial membrane with NADH-ubiquinone oxidoreductase (complex I, CI) and ubiquinol-cytochrome c oxidoreductase (cytochrome b-c1 complex, complex III, CIII), resulting in different assemblies (supercomplex SCI(1)III(2)IV(1) and megacomplex MCI(2)III(2)IV(2)).</text>
</comment>
<evidence type="ECO:0000256" key="5">
    <source>
        <dbReference type="ARBA" id="ARBA00022692"/>
    </source>
</evidence>
<dbReference type="Gene3D" id="4.10.81.10">
    <property type="entry name" value="Cytochrome c oxidase, subunit 8"/>
    <property type="match status" value="1"/>
</dbReference>
<evidence type="ECO:0000256" key="1">
    <source>
        <dbReference type="ARBA" id="ARBA00004434"/>
    </source>
</evidence>
<comment type="function">
    <text evidence="11">Component of the cytochrome c oxidase, the last enzyme in the mitochondrial electron transport chain which drives oxidative phosphorylation. The respiratory chain contains 3 multisubunit complexes succinate dehydrogenase (complex II, CII), ubiquinol-cytochrome c oxidoreductase (cytochrome b-c1 complex, complex III, CIII) and cytochrome c oxidase (complex IV, CIV), that cooperate to transfer electrons derived from NADH and succinate to molecular oxygen, creating an electrochemical gradient over the inner membrane that drives transmembrane transport and the ATP synthase. Cytochrome c oxidase is the component of the respiratory chain that catalyzes the reduction of oxygen to water. Electrons originating from reduced cytochrome c in the intermembrane space (IMS) are transferred via the dinuclear copper A center (CU(A)) of subunit 2 and heme A of subunit 1 to the active site in subunit 1, a binuclear center (BNC) formed by heme A3 and copper B (CU(B)). The BNC reduces molecular oxygen to 2 water molecules using 4 electrons from cytochrome c in the IMS and 4 protons from the mitochondrial matrix.</text>
</comment>
<dbReference type="UniPathway" id="UPA00705"/>
<dbReference type="AlphaFoldDB" id="L8YCD9"/>
<dbReference type="GO" id="GO:0045277">
    <property type="term" value="C:respiratory chain complex IV"/>
    <property type="evidence" value="ECO:0007669"/>
    <property type="project" value="UniProtKB-UniRule"/>
</dbReference>
<name>L8YCD9_TUPCH</name>
<dbReference type="KEGG" id="tup:102501939"/>
<evidence type="ECO:0000256" key="4">
    <source>
        <dbReference type="ARBA" id="ARBA00011485"/>
    </source>
</evidence>
<reference evidence="13" key="2">
    <citation type="journal article" date="2013" name="Nat. Commun.">
        <title>Genome of the Chinese tree shrew.</title>
        <authorList>
            <person name="Fan Y."/>
            <person name="Huang Z.Y."/>
            <person name="Cao C.C."/>
            <person name="Chen C.S."/>
            <person name="Chen Y.X."/>
            <person name="Fan D.D."/>
            <person name="He J."/>
            <person name="Hou H.L."/>
            <person name="Hu L."/>
            <person name="Hu X.T."/>
            <person name="Jiang X.T."/>
            <person name="Lai R."/>
            <person name="Lang Y.S."/>
            <person name="Liang B."/>
            <person name="Liao S.G."/>
            <person name="Mu D."/>
            <person name="Ma Y.Y."/>
            <person name="Niu Y.Y."/>
            <person name="Sun X.Q."/>
            <person name="Xia J.Q."/>
            <person name="Xiao J."/>
            <person name="Xiong Z.Q."/>
            <person name="Xu L."/>
            <person name="Yang L."/>
            <person name="Zhang Y."/>
            <person name="Zhao W."/>
            <person name="Zhao X.D."/>
            <person name="Zheng Y.T."/>
            <person name="Zhou J.M."/>
            <person name="Zhu Y.B."/>
            <person name="Zhang G.J."/>
            <person name="Wang J."/>
            <person name="Yao Y.G."/>
        </authorList>
    </citation>
    <scope>NUCLEOTIDE SEQUENCE [LARGE SCALE GENOMIC DNA]</scope>
</reference>
<keyword evidence="8" id="KW-1133">Transmembrane helix</keyword>
<dbReference type="InParanoid" id="L8YCD9"/>
<keyword evidence="10" id="KW-0472">Membrane</keyword>